<sequence>MREDEFAVQMRVIVRDFKGSLPVVRRILRVISGLAVVIALLLAGPVWMLATERVEGHDHWSTADRTSVGLAPSPAEAPEAMVHVYAARAWGWRGAFGVHTWIATREAGAEAWRMHHVLSWRRPSLVSQSTTTPDRAWYGSEPVLLADYRGEAAAAMIGAVETAVAVYPAPSAYRAWPGPNSNTFTAWLVREVDGLEATLPVTAVGKDYLLDGPLAQAPGGLGFTASLGGLLGLTLGRDEGLELNLLGLSLGIDPRRPALKLPGIGRLGMAQDIKGRGKG</sequence>
<dbReference type="Proteomes" id="UP001442468">
    <property type="component" value="Unassembled WGS sequence"/>
</dbReference>
<accession>A0ABV1NHV5</accession>
<feature type="transmembrane region" description="Helical" evidence="1">
    <location>
        <begin position="27"/>
        <end position="50"/>
    </location>
</feature>
<dbReference type="RefSeq" id="WP_349762922.1">
    <property type="nucleotide sequence ID" value="NZ_JBEGCJ010000006.1"/>
</dbReference>
<protein>
    <submittedName>
        <fullName evidence="2">DUF3750 domain-containing protein</fullName>
    </submittedName>
</protein>
<evidence type="ECO:0000256" key="1">
    <source>
        <dbReference type="SAM" id="Phobius"/>
    </source>
</evidence>
<name>A0ABV1NHV5_9GAMM</name>
<evidence type="ECO:0000313" key="2">
    <source>
        <dbReference type="EMBL" id="MEQ6918636.1"/>
    </source>
</evidence>
<comment type="caution">
    <text evidence="2">The sequence shown here is derived from an EMBL/GenBank/DDBJ whole genome shotgun (WGS) entry which is preliminary data.</text>
</comment>
<dbReference type="Pfam" id="PF12570">
    <property type="entry name" value="DUF3750"/>
    <property type="match status" value="1"/>
</dbReference>
<keyword evidence="1" id="KW-0812">Transmembrane</keyword>
<keyword evidence="1" id="KW-0472">Membrane</keyword>
<dbReference type="InterPro" id="IPR022224">
    <property type="entry name" value="DUF3750"/>
</dbReference>
<organism evidence="2 3">
    <name type="scientific">Halomonas aquatica</name>
    <dbReference type="NCBI Taxonomy" id="3151123"/>
    <lineage>
        <taxon>Bacteria</taxon>
        <taxon>Pseudomonadati</taxon>
        <taxon>Pseudomonadota</taxon>
        <taxon>Gammaproteobacteria</taxon>
        <taxon>Oceanospirillales</taxon>
        <taxon>Halomonadaceae</taxon>
        <taxon>Halomonas</taxon>
    </lineage>
</organism>
<keyword evidence="1" id="KW-1133">Transmembrane helix</keyword>
<dbReference type="EMBL" id="JBEGCJ010000006">
    <property type="protein sequence ID" value="MEQ6918636.1"/>
    <property type="molecule type" value="Genomic_DNA"/>
</dbReference>
<reference evidence="2 3" key="1">
    <citation type="submission" date="2024-05" db="EMBL/GenBank/DDBJ databases">
        <title>Halomonas sp. SSM6 16S ribosomal RNA gene Genome sequencing and assembly.</title>
        <authorList>
            <person name="Yook S."/>
        </authorList>
    </citation>
    <scope>NUCLEOTIDE SEQUENCE [LARGE SCALE GENOMIC DNA]</scope>
    <source>
        <strain evidence="2 3">SSM6</strain>
    </source>
</reference>
<gene>
    <name evidence="2" type="ORF">ABE960_14025</name>
</gene>
<evidence type="ECO:0000313" key="3">
    <source>
        <dbReference type="Proteomes" id="UP001442468"/>
    </source>
</evidence>
<proteinExistence type="predicted"/>
<keyword evidence="3" id="KW-1185">Reference proteome</keyword>